<dbReference type="InterPro" id="IPR006674">
    <property type="entry name" value="HD_domain"/>
</dbReference>
<evidence type="ECO:0000313" key="3">
    <source>
        <dbReference type="EMBL" id="CAB4652377.1"/>
    </source>
</evidence>
<feature type="domain" description="HD" evidence="2">
    <location>
        <begin position="144"/>
        <end position="250"/>
    </location>
</feature>
<dbReference type="InterPro" id="IPR050135">
    <property type="entry name" value="dGTPase-like"/>
</dbReference>
<proteinExistence type="predicted"/>
<keyword evidence="1" id="KW-0378">Hydrolase</keyword>
<dbReference type="GO" id="GO:0008832">
    <property type="term" value="F:dGTPase activity"/>
    <property type="evidence" value="ECO:0007669"/>
    <property type="project" value="TreeGrafter"/>
</dbReference>
<dbReference type="GO" id="GO:0006203">
    <property type="term" value="P:dGTP catabolic process"/>
    <property type="evidence" value="ECO:0007669"/>
    <property type="project" value="TreeGrafter"/>
</dbReference>
<sequence>MSNSDEAINPNKQSKPSELVVDLLGAAQVDTPHLSERAIAWAATMEGNTANGSVVRAHSDSRASISAIEIVGREAREDAEQAWLADGATLSHGAGHRSIEEEPDSDRTCFERDRDRILHEATAFRRLSGKTQVFIFPEDHQRTRLTHALEVAQVATSIARACRLNVALTEAIALGHDCGHGPFGHASEDAFGPYLEGGYDHAVWGADVVLAPLNLCIETLDGIRNHSWSRPAPMTPEGEVVSWADRIAYVCHDFEDAVEAGIVSPSMLPELVRSNCGDTRSSQLHTFINAVTSAIRSTGQIGMAQPIAEALAAFRAFNYQHIYMRPASVAQGESVSRLLRALVEFYADRPNRLPFDELGHTALEGVSAGSDSALREAVTYVAGMTDRFAFAQARFHLGWDLASTPAGVDLGR</sequence>
<evidence type="ECO:0000313" key="4">
    <source>
        <dbReference type="EMBL" id="CAB5016311.1"/>
    </source>
</evidence>
<gene>
    <name evidence="3" type="ORF">UFOPK2242_00486</name>
    <name evidence="4" type="ORF">UFOPK4071_00997</name>
</gene>
<evidence type="ECO:0000259" key="2">
    <source>
        <dbReference type="PROSITE" id="PS51831"/>
    </source>
</evidence>
<dbReference type="PROSITE" id="PS51831">
    <property type="entry name" value="HD"/>
    <property type="match status" value="1"/>
</dbReference>
<reference evidence="4" key="1">
    <citation type="submission" date="2020-05" db="EMBL/GenBank/DDBJ databases">
        <authorList>
            <person name="Chiriac C."/>
            <person name="Salcher M."/>
            <person name="Ghai R."/>
            <person name="Kavagutti S V."/>
        </authorList>
    </citation>
    <scope>NUCLEOTIDE SEQUENCE</scope>
</reference>
<accession>A0A6J7QGR3</accession>
<organism evidence="4">
    <name type="scientific">freshwater metagenome</name>
    <dbReference type="NCBI Taxonomy" id="449393"/>
    <lineage>
        <taxon>unclassified sequences</taxon>
        <taxon>metagenomes</taxon>
        <taxon>ecological metagenomes</taxon>
    </lineage>
</organism>
<dbReference type="AlphaFoldDB" id="A0A6J7QGR3"/>
<dbReference type="Pfam" id="PF13286">
    <property type="entry name" value="HD_assoc"/>
    <property type="match status" value="1"/>
</dbReference>
<dbReference type="PANTHER" id="PTHR11373:SF43">
    <property type="entry name" value="DEOXYGUANOSINETRIPHOSPHATE TRIPHOSPHOHYDROLASE-LIKE PROTEIN"/>
    <property type="match status" value="1"/>
</dbReference>
<dbReference type="InterPro" id="IPR026875">
    <property type="entry name" value="PHydrolase_assoc_dom"/>
</dbReference>
<name>A0A6J7QGR3_9ZZZZ</name>
<evidence type="ECO:0000256" key="1">
    <source>
        <dbReference type="ARBA" id="ARBA00022801"/>
    </source>
</evidence>
<dbReference type="SUPFAM" id="SSF109604">
    <property type="entry name" value="HD-domain/PDEase-like"/>
    <property type="match status" value="1"/>
</dbReference>
<dbReference type="Gene3D" id="1.10.3210.10">
    <property type="entry name" value="Hypothetical protein af1432"/>
    <property type="match status" value="1"/>
</dbReference>
<dbReference type="Pfam" id="PF01966">
    <property type="entry name" value="HD"/>
    <property type="match status" value="1"/>
</dbReference>
<dbReference type="SMART" id="SM00471">
    <property type="entry name" value="HDc"/>
    <property type="match status" value="1"/>
</dbReference>
<dbReference type="PANTHER" id="PTHR11373">
    <property type="entry name" value="DEOXYNUCLEOSIDE TRIPHOSPHATE TRIPHOSPHOHYDROLASE"/>
    <property type="match status" value="1"/>
</dbReference>
<protein>
    <submittedName>
        <fullName evidence="4">Unannotated protein</fullName>
    </submittedName>
</protein>
<dbReference type="InterPro" id="IPR003607">
    <property type="entry name" value="HD/PDEase_dom"/>
</dbReference>
<dbReference type="EMBL" id="CAFBPF010000126">
    <property type="protein sequence ID" value="CAB5016311.1"/>
    <property type="molecule type" value="Genomic_DNA"/>
</dbReference>
<dbReference type="CDD" id="cd00077">
    <property type="entry name" value="HDc"/>
    <property type="match status" value="1"/>
</dbReference>
<dbReference type="EMBL" id="CAEZWM010000041">
    <property type="protein sequence ID" value="CAB4652377.1"/>
    <property type="molecule type" value="Genomic_DNA"/>
</dbReference>